<dbReference type="SMART" id="SM00448">
    <property type="entry name" value="REC"/>
    <property type="match status" value="2"/>
</dbReference>
<feature type="modified residue" description="Phosphohistidine" evidence="12">
    <location>
        <position position="862"/>
    </location>
</feature>
<dbReference type="SMART" id="SM00387">
    <property type="entry name" value="HATPase_c"/>
    <property type="match status" value="1"/>
</dbReference>
<feature type="modified residue" description="4-aspartylphosphate" evidence="13">
    <location>
        <position position="569"/>
    </location>
</feature>
<dbReference type="Gene3D" id="6.10.340.10">
    <property type="match status" value="1"/>
</dbReference>
<gene>
    <name evidence="19" type="primary">gacS</name>
    <name evidence="19" type="ORF">CRENPOLYSF1_70038</name>
</gene>
<dbReference type="InterPro" id="IPR005467">
    <property type="entry name" value="His_kinase_dom"/>
</dbReference>
<feature type="domain" description="Response regulatory" evidence="16">
    <location>
        <begin position="515"/>
        <end position="636"/>
    </location>
</feature>
<evidence type="ECO:0000256" key="5">
    <source>
        <dbReference type="ARBA" id="ARBA00022679"/>
    </source>
</evidence>
<evidence type="ECO:0000256" key="11">
    <source>
        <dbReference type="ARBA" id="ARBA00068150"/>
    </source>
</evidence>
<dbReference type="InterPro" id="IPR001789">
    <property type="entry name" value="Sig_transdc_resp-reg_receiver"/>
</dbReference>
<dbReference type="SUPFAM" id="SSF158472">
    <property type="entry name" value="HAMP domain-like"/>
    <property type="match status" value="1"/>
</dbReference>
<dbReference type="Gene3D" id="1.20.120.160">
    <property type="entry name" value="HPT domain"/>
    <property type="match status" value="1"/>
</dbReference>
<dbReference type="CDD" id="cd17546">
    <property type="entry name" value="REC_hyHK_CKI1_RcsC-like"/>
    <property type="match status" value="2"/>
</dbReference>
<evidence type="ECO:0000256" key="10">
    <source>
        <dbReference type="ARBA" id="ARBA00064003"/>
    </source>
</evidence>
<dbReference type="Gene3D" id="3.40.50.2300">
    <property type="match status" value="2"/>
</dbReference>
<dbReference type="PROSITE" id="PS50109">
    <property type="entry name" value="HIS_KIN"/>
    <property type="match status" value="1"/>
</dbReference>
<dbReference type="PROSITE" id="PS50885">
    <property type="entry name" value="HAMP"/>
    <property type="match status" value="1"/>
</dbReference>
<dbReference type="InterPro" id="IPR033417">
    <property type="entry name" value="CHASE8"/>
</dbReference>
<feature type="domain" description="HAMP" evidence="17">
    <location>
        <begin position="175"/>
        <end position="228"/>
    </location>
</feature>
<dbReference type="GO" id="GO:0005886">
    <property type="term" value="C:plasma membrane"/>
    <property type="evidence" value="ECO:0007669"/>
    <property type="project" value="UniProtKB-SubCell"/>
</dbReference>
<dbReference type="CDD" id="cd16922">
    <property type="entry name" value="HATPase_EvgS-ArcB-TorS-like"/>
    <property type="match status" value="1"/>
</dbReference>
<evidence type="ECO:0000256" key="3">
    <source>
        <dbReference type="ARBA" id="ARBA00012438"/>
    </source>
</evidence>
<protein>
    <recommendedName>
        <fullName evidence="11">Sensory/regulatory protein RpfC</fullName>
        <ecNumber evidence="3">2.7.13.3</ecNumber>
    </recommendedName>
</protein>
<dbReference type="InterPro" id="IPR004358">
    <property type="entry name" value="Sig_transdc_His_kin-like_C"/>
</dbReference>
<evidence type="ECO:0000256" key="7">
    <source>
        <dbReference type="ARBA" id="ARBA00022777"/>
    </source>
</evidence>
<dbReference type="EMBL" id="FUKI01000148">
    <property type="protein sequence ID" value="SJM95494.1"/>
    <property type="molecule type" value="Genomic_DNA"/>
</dbReference>
<evidence type="ECO:0000259" key="15">
    <source>
        <dbReference type="PROSITE" id="PS50109"/>
    </source>
</evidence>
<keyword evidence="6" id="KW-0547">Nucleotide-binding</keyword>
<dbReference type="CDD" id="cd06225">
    <property type="entry name" value="HAMP"/>
    <property type="match status" value="1"/>
</dbReference>
<dbReference type="EC" id="2.7.13.3" evidence="3"/>
<dbReference type="SUPFAM" id="SSF55874">
    <property type="entry name" value="ATPase domain of HSP90 chaperone/DNA topoisomerase II/histidine kinase"/>
    <property type="match status" value="1"/>
</dbReference>
<feature type="domain" description="Response regulatory" evidence="16">
    <location>
        <begin position="661"/>
        <end position="780"/>
    </location>
</feature>
<evidence type="ECO:0000313" key="20">
    <source>
        <dbReference type="Proteomes" id="UP000195667"/>
    </source>
</evidence>
<keyword evidence="20" id="KW-1185">Reference proteome</keyword>
<evidence type="ECO:0000256" key="14">
    <source>
        <dbReference type="SAM" id="Phobius"/>
    </source>
</evidence>
<keyword evidence="14" id="KW-1133">Transmembrane helix</keyword>
<dbReference type="Pfam" id="PF01627">
    <property type="entry name" value="Hpt"/>
    <property type="match status" value="1"/>
</dbReference>
<feature type="modified residue" description="4-aspartylphosphate" evidence="13">
    <location>
        <position position="710"/>
    </location>
</feature>
<dbReference type="SUPFAM" id="SSF52172">
    <property type="entry name" value="CheY-like"/>
    <property type="match status" value="2"/>
</dbReference>
<dbReference type="Pfam" id="PF00672">
    <property type="entry name" value="HAMP"/>
    <property type="match status" value="1"/>
</dbReference>
<keyword evidence="14" id="KW-0472">Membrane</keyword>
<dbReference type="AlphaFoldDB" id="A0A1R4HGZ0"/>
<keyword evidence="9" id="KW-0902">Two-component regulatory system</keyword>
<evidence type="ECO:0000256" key="4">
    <source>
        <dbReference type="ARBA" id="ARBA00022553"/>
    </source>
</evidence>
<dbReference type="InterPro" id="IPR011006">
    <property type="entry name" value="CheY-like_superfamily"/>
</dbReference>
<dbReference type="SUPFAM" id="SSF47384">
    <property type="entry name" value="Homodimeric domain of signal transducing histidine kinase"/>
    <property type="match status" value="1"/>
</dbReference>
<dbReference type="InterPro" id="IPR036641">
    <property type="entry name" value="HPT_dom_sf"/>
</dbReference>
<evidence type="ECO:0000313" key="19">
    <source>
        <dbReference type="EMBL" id="SJM95494.1"/>
    </source>
</evidence>
<feature type="transmembrane region" description="Helical" evidence="14">
    <location>
        <begin position="144"/>
        <end position="170"/>
    </location>
</feature>
<dbReference type="Gene3D" id="1.10.287.130">
    <property type="match status" value="1"/>
</dbReference>
<feature type="domain" description="Histidine kinase" evidence="15">
    <location>
        <begin position="268"/>
        <end position="496"/>
    </location>
</feature>
<feature type="domain" description="HPt" evidence="18">
    <location>
        <begin position="823"/>
        <end position="916"/>
    </location>
</feature>
<dbReference type="Gene3D" id="3.30.565.10">
    <property type="entry name" value="Histidine kinase-like ATPase, C-terminal domain"/>
    <property type="match status" value="1"/>
</dbReference>
<comment type="subcellular location">
    <subcellularLocation>
        <location evidence="2">Membrane</location>
    </subcellularLocation>
</comment>
<accession>A0A1R4HGZ0</accession>
<dbReference type="Pfam" id="PF00512">
    <property type="entry name" value="HisKA"/>
    <property type="match status" value="1"/>
</dbReference>
<evidence type="ECO:0000259" key="16">
    <source>
        <dbReference type="PROSITE" id="PS50110"/>
    </source>
</evidence>
<evidence type="ECO:0000256" key="8">
    <source>
        <dbReference type="ARBA" id="ARBA00022840"/>
    </source>
</evidence>
<evidence type="ECO:0000256" key="6">
    <source>
        <dbReference type="ARBA" id="ARBA00022741"/>
    </source>
</evidence>
<dbReference type="Proteomes" id="UP000195667">
    <property type="component" value="Unassembled WGS sequence"/>
</dbReference>
<keyword evidence="7" id="KW-0418">Kinase</keyword>
<dbReference type="FunFam" id="1.10.287.130:FF:000002">
    <property type="entry name" value="Two-component osmosensing histidine kinase"/>
    <property type="match status" value="1"/>
</dbReference>
<dbReference type="SUPFAM" id="SSF47226">
    <property type="entry name" value="Histidine-containing phosphotransfer domain, HPT domain"/>
    <property type="match status" value="1"/>
</dbReference>
<evidence type="ECO:0000256" key="12">
    <source>
        <dbReference type="PROSITE-ProRule" id="PRU00110"/>
    </source>
</evidence>
<dbReference type="InterPro" id="IPR036097">
    <property type="entry name" value="HisK_dim/P_sf"/>
</dbReference>
<organism evidence="19 20">
    <name type="scientific">Crenothrix polyspora</name>
    <dbReference type="NCBI Taxonomy" id="360316"/>
    <lineage>
        <taxon>Bacteria</taxon>
        <taxon>Pseudomonadati</taxon>
        <taxon>Pseudomonadota</taxon>
        <taxon>Gammaproteobacteria</taxon>
        <taxon>Methylococcales</taxon>
        <taxon>Crenotrichaceae</taxon>
        <taxon>Crenothrix</taxon>
    </lineage>
</organism>
<evidence type="ECO:0000259" key="18">
    <source>
        <dbReference type="PROSITE" id="PS50894"/>
    </source>
</evidence>
<evidence type="ECO:0000256" key="9">
    <source>
        <dbReference type="ARBA" id="ARBA00023012"/>
    </source>
</evidence>
<dbReference type="PANTHER" id="PTHR45339:SF5">
    <property type="entry name" value="HISTIDINE KINASE"/>
    <property type="match status" value="1"/>
</dbReference>
<dbReference type="PROSITE" id="PS50110">
    <property type="entry name" value="RESPONSE_REGULATORY"/>
    <property type="match status" value="2"/>
</dbReference>
<dbReference type="InterPro" id="IPR003660">
    <property type="entry name" value="HAMP_dom"/>
</dbReference>
<keyword evidence="8" id="KW-0067">ATP-binding</keyword>
<dbReference type="SMART" id="SM00388">
    <property type="entry name" value="HisKA"/>
    <property type="match status" value="1"/>
</dbReference>
<comment type="subunit">
    <text evidence="10">At low DSF concentrations, interacts with RpfF.</text>
</comment>
<dbReference type="RefSeq" id="WP_087144816.1">
    <property type="nucleotide sequence ID" value="NZ_FUKI01000148.1"/>
</dbReference>
<keyword evidence="5 19" id="KW-0808">Transferase</keyword>
<dbReference type="GO" id="GO:0000155">
    <property type="term" value="F:phosphorelay sensor kinase activity"/>
    <property type="evidence" value="ECO:0007669"/>
    <property type="project" value="InterPro"/>
</dbReference>
<dbReference type="InterPro" id="IPR008207">
    <property type="entry name" value="Sig_transdc_His_kin_Hpt_dom"/>
</dbReference>
<dbReference type="Pfam" id="PF17152">
    <property type="entry name" value="CHASE8"/>
    <property type="match status" value="1"/>
</dbReference>
<name>A0A1R4HGZ0_9GAMM</name>
<dbReference type="PRINTS" id="PR00344">
    <property type="entry name" value="BCTRLSENSOR"/>
</dbReference>
<dbReference type="PANTHER" id="PTHR45339">
    <property type="entry name" value="HYBRID SIGNAL TRANSDUCTION HISTIDINE KINASE J"/>
    <property type="match status" value="1"/>
</dbReference>
<evidence type="ECO:0000256" key="2">
    <source>
        <dbReference type="ARBA" id="ARBA00004370"/>
    </source>
</evidence>
<dbReference type="PROSITE" id="PS50894">
    <property type="entry name" value="HPT"/>
    <property type="match status" value="1"/>
</dbReference>
<evidence type="ECO:0000256" key="13">
    <source>
        <dbReference type="PROSITE-ProRule" id="PRU00169"/>
    </source>
</evidence>
<dbReference type="InterPro" id="IPR036890">
    <property type="entry name" value="HATPase_C_sf"/>
</dbReference>
<keyword evidence="14" id="KW-0812">Transmembrane</keyword>
<dbReference type="Pfam" id="PF02518">
    <property type="entry name" value="HATPase_c"/>
    <property type="match status" value="1"/>
</dbReference>
<sequence>MLKAIFQDRPIARKLQIILLVSMTVSLVADFTLQTIIEVKNTLQIEQEKLEVIARFTARNLHAALSFMDDKNAQQILNSLQEIPDISGATVSSKDGQQIAIFTRKARVELPEFLRWREIRVSQVVAIDDEQLGTLNLTYALGAIWVDLCFHIASSALALLTTFLAALFVARRITLFVTHPITELSEAVRQVSQSGQYTLQVTKQNNDEVGTLVDAFNAMLEQIHHRDQELARHHANLEQQVELRTIELRHAKEAAETANAAKSQFLANMSHEIRTPMNGVLGMAELLLGTSLTETQHRFAATVHRSGESLLAIINDILDFSKIEAGRFELENIDFNLHKTIEDVVDLFAEQAHTKDLELSYRIALDVPECVKGDAARIRQVLGNLLGNAVKFTGYGEIVVDVSLNAKAPQPANDHTGAFSIDFAVRDTGIGISKDTLPRLFQAFSQADGSTTRKYGGTGLGLAISKQLVELMAGKLTVNTRVGYGTTFSFSLPLLSATNLTLQHSLPVSELSGLKLLIVEDNATNLDIVQSHGHSWGMAVDAVPSALSALDLLRKPFDHQKPYDLIIIDMKMSGMNGLELGRLIKTDPLLAQIPLVMMTSTLFKGEAAEAKNIGFAAYLIKPIRKSDLYHCLRNALVASSQLPVTDTNPEIHSTSTAISARILLAEDNPVNQEVAQYMLRGFGCTVDIAHNGTEALLAVEQKNYDLVLMDCMMPEMDGYSATAEIRRRQLAGQLAHFPIIALTANAIEGDREKCLIAGMDDYLAKPFKAQSLLRVIKSWLPASLITHTNSAPIPVQIDAEPSTEALLDIATLESISALDTSGSNDLLKRILSMYIDNASTLLQSLEQAWTDGNLDAIRAASHTLKSSSGQIGAFGLAELCRDVENESRNQRYDISGQPLTRIKQEFINTRTALTAYIA</sequence>
<dbReference type="InterPro" id="IPR003594">
    <property type="entry name" value="HATPase_dom"/>
</dbReference>
<dbReference type="FunFam" id="3.30.565.10:FF:000010">
    <property type="entry name" value="Sensor histidine kinase RcsC"/>
    <property type="match status" value="1"/>
</dbReference>
<dbReference type="InterPro" id="IPR003661">
    <property type="entry name" value="HisK_dim/P_dom"/>
</dbReference>
<dbReference type="Pfam" id="PF00072">
    <property type="entry name" value="Response_reg"/>
    <property type="match status" value="2"/>
</dbReference>
<keyword evidence="4 13" id="KW-0597">Phosphoprotein</keyword>
<dbReference type="SMART" id="SM00304">
    <property type="entry name" value="HAMP"/>
    <property type="match status" value="1"/>
</dbReference>
<comment type="catalytic activity">
    <reaction evidence="1">
        <text>ATP + protein L-histidine = ADP + protein N-phospho-L-histidine.</text>
        <dbReference type="EC" id="2.7.13.3"/>
    </reaction>
</comment>
<dbReference type="GO" id="GO:0005524">
    <property type="term" value="F:ATP binding"/>
    <property type="evidence" value="ECO:0007669"/>
    <property type="project" value="UniProtKB-KW"/>
</dbReference>
<dbReference type="OrthoDB" id="5555669at2"/>
<proteinExistence type="predicted"/>
<reference evidence="20" key="1">
    <citation type="submission" date="2017-02" db="EMBL/GenBank/DDBJ databases">
        <authorList>
            <person name="Daims H."/>
        </authorList>
    </citation>
    <scope>NUCLEOTIDE SEQUENCE [LARGE SCALE GENOMIC DNA]</scope>
</reference>
<evidence type="ECO:0000256" key="1">
    <source>
        <dbReference type="ARBA" id="ARBA00000085"/>
    </source>
</evidence>
<evidence type="ECO:0000259" key="17">
    <source>
        <dbReference type="PROSITE" id="PS50885"/>
    </source>
</evidence>
<feature type="transmembrane region" description="Helical" evidence="14">
    <location>
        <begin position="17"/>
        <end position="37"/>
    </location>
</feature>
<dbReference type="CDD" id="cd00082">
    <property type="entry name" value="HisKA"/>
    <property type="match status" value="1"/>
</dbReference>